<gene>
    <name evidence="6" type="ORF">ACFQNG_01240</name>
</gene>
<dbReference type="InterPro" id="IPR050859">
    <property type="entry name" value="Class-I_PLP-dep_aminotransf"/>
</dbReference>
<dbReference type="PANTHER" id="PTHR42790">
    <property type="entry name" value="AMINOTRANSFERASE"/>
    <property type="match status" value="1"/>
</dbReference>
<evidence type="ECO:0000256" key="2">
    <source>
        <dbReference type="ARBA" id="ARBA00022576"/>
    </source>
</evidence>
<evidence type="ECO:0000313" key="7">
    <source>
        <dbReference type="Proteomes" id="UP001596500"/>
    </source>
</evidence>
<dbReference type="Gene3D" id="3.90.1150.10">
    <property type="entry name" value="Aspartate Aminotransferase, domain 1"/>
    <property type="match status" value="1"/>
</dbReference>
<evidence type="ECO:0000259" key="5">
    <source>
        <dbReference type="Pfam" id="PF00155"/>
    </source>
</evidence>
<proteinExistence type="predicted"/>
<evidence type="ECO:0000256" key="3">
    <source>
        <dbReference type="ARBA" id="ARBA00022679"/>
    </source>
</evidence>
<keyword evidence="3" id="KW-0808">Transferase</keyword>
<dbReference type="InterPro" id="IPR004839">
    <property type="entry name" value="Aminotransferase_I/II_large"/>
</dbReference>
<evidence type="ECO:0000256" key="1">
    <source>
        <dbReference type="ARBA" id="ARBA00001933"/>
    </source>
</evidence>
<dbReference type="EMBL" id="JBHTBW010000004">
    <property type="protein sequence ID" value="MFC7439791.1"/>
    <property type="molecule type" value="Genomic_DNA"/>
</dbReference>
<dbReference type="InterPro" id="IPR015421">
    <property type="entry name" value="PyrdxlP-dep_Trfase_major"/>
</dbReference>
<name>A0ABW2RFP9_9BACL</name>
<protein>
    <submittedName>
        <fullName evidence="6">PLP-dependent aminotransferase family protein</fullName>
    </submittedName>
</protein>
<organism evidence="6 7">
    <name type="scientific">Laceyella putida</name>
    <dbReference type="NCBI Taxonomy" id="110101"/>
    <lineage>
        <taxon>Bacteria</taxon>
        <taxon>Bacillati</taxon>
        <taxon>Bacillota</taxon>
        <taxon>Bacilli</taxon>
        <taxon>Bacillales</taxon>
        <taxon>Thermoactinomycetaceae</taxon>
        <taxon>Laceyella</taxon>
    </lineage>
</organism>
<reference evidence="7" key="1">
    <citation type="journal article" date="2019" name="Int. J. Syst. Evol. Microbiol.">
        <title>The Global Catalogue of Microorganisms (GCM) 10K type strain sequencing project: providing services to taxonomists for standard genome sequencing and annotation.</title>
        <authorList>
            <consortium name="The Broad Institute Genomics Platform"/>
            <consortium name="The Broad Institute Genome Sequencing Center for Infectious Disease"/>
            <person name="Wu L."/>
            <person name="Ma J."/>
        </authorList>
    </citation>
    <scope>NUCLEOTIDE SEQUENCE [LARGE SCALE GENOMIC DNA]</scope>
    <source>
        <strain evidence="7">CGMCC 1.12942</strain>
    </source>
</reference>
<dbReference type="InterPro" id="IPR015424">
    <property type="entry name" value="PyrdxlP-dep_Trfase"/>
</dbReference>
<dbReference type="CDD" id="cd00609">
    <property type="entry name" value="AAT_like"/>
    <property type="match status" value="1"/>
</dbReference>
<evidence type="ECO:0000256" key="4">
    <source>
        <dbReference type="ARBA" id="ARBA00022898"/>
    </source>
</evidence>
<comment type="caution">
    <text evidence="6">The sequence shown here is derived from an EMBL/GenBank/DDBJ whole genome shotgun (WGS) entry which is preliminary data.</text>
</comment>
<comment type="cofactor">
    <cofactor evidence="1">
        <name>pyridoxal 5'-phosphate</name>
        <dbReference type="ChEBI" id="CHEBI:597326"/>
    </cofactor>
</comment>
<accession>A0ABW2RFP9</accession>
<evidence type="ECO:0000313" key="6">
    <source>
        <dbReference type="EMBL" id="MFC7439791.1"/>
    </source>
</evidence>
<sequence>MEYSFASTSQTGGQASAVREILKLTQGNSIISLAGGLPAEELFPVEALQQAFARVFASGGKALQYGLTEGYTPLREQIGHRLAQKGMAANLENILLTTGSQQAIDLLARVFIDPGDVILVENPTYLAALQIFQYYKAQVVAVNSDSLGMDMDDLLTKIKRHRPKLVYITPTFSNPTGKVWSVERRQALLNLCRKHNVVIVEDDPYGELSFHPDEHVPSIYSMDQHPDGSIVVYTSTVSKTVVPALRSGWVIGDRRIISALVRAKQAADLHSSSLDQQALYQLFTHFDIDAHIEKIRREYKGRMQLMTGLLAKQQWDDIHWNQPKGGMFLWVELPVSINAEMLFQEAVREGVSFVPGTEFYVGAPRLNTLRLNFSHPSPEELTIGIERLARAVNNCLQTVS</sequence>
<dbReference type="Gene3D" id="3.40.640.10">
    <property type="entry name" value="Type I PLP-dependent aspartate aminotransferase-like (Major domain)"/>
    <property type="match status" value="1"/>
</dbReference>
<dbReference type="GO" id="GO:0008483">
    <property type="term" value="F:transaminase activity"/>
    <property type="evidence" value="ECO:0007669"/>
    <property type="project" value="UniProtKB-KW"/>
</dbReference>
<feature type="domain" description="Aminotransferase class I/classII large" evidence="5">
    <location>
        <begin position="40"/>
        <end position="388"/>
    </location>
</feature>
<dbReference type="RefSeq" id="WP_379862974.1">
    <property type="nucleotide sequence ID" value="NZ_JBHTBW010000004.1"/>
</dbReference>
<dbReference type="Pfam" id="PF00155">
    <property type="entry name" value="Aminotran_1_2"/>
    <property type="match status" value="1"/>
</dbReference>
<keyword evidence="2 6" id="KW-0032">Aminotransferase</keyword>
<keyword evidence="7" id="KW-1185">Reference proteome</keyword>
<dbReference type="Proteomes" id="UP001596500">
    <property type="component" value="Unassembled WGS sequence"/>
</dbReference>
<dbReference type="InterPro" id="IPR015422">
    <property type="entry name" value="PyrdxlP-dep_Trfase_small"/>
</dbReference>
<dbReference type="SUPFAM" id="SSF53383">
    <property type="entry name" value="PLP-dependent transferases"/>
    <property type="match status" value="1"/>
</dbReference>
<keyword evidence="4" id="KW-0663">Pyridoxal phosphate</keyword>
<dbReference type="PANTHER" id="PTHR42790:SF19">
    <property type="entry name" value="KYNURENINE_ALPHA-AMINOADIPATE AMINOTRANSFERASE, MITOCHONDRIAL"/>
    <property type="match status" value="1"/>
</dbReference>